<dbReference type="Proteomes" id="UP001055117">
    <property type="component" value="Unassembled WGS sequence"/>
</dbReference>
<evidence type="ECO:0000313" key="6">
    <source>
        <dbReference type="EMBL" id="GJD46207.1"/>
    </source>
</evidence>
<gene>
    <name evidence="6" type="ORF">AFCDBAGC_4087</name>
</gene>
<evidence type="ECO:0000256" key="5">
    <source>
        <dbReference type="SAM" id="Phobius"/>
    </source>
</evidence>
<organism evidence="6 7">
    <name type="scientific">Methylobacterium cerastii</name>
    <dbReference type="NCBI Taxonomy" id="932741"/>
    <lineage>
        <taxon>Bacteria</taxon>
        <taxon>Pseudomonadati</taxon>
        <taxon>Pseudomonadota</taxon>
        <taxon>Alphaproteobacteria</taxon>
        <taxon>Hyphomicrobiales</taxon>
        <taxon>Methylobacteriaceae</taxon>
        <taxon>Methylobacterium</taxon>
    </lineage>
</organism>
<comment type="subcellular location">
    <subcellularLocation>
        <location evidence="1">Membrane</location>
    </subcellularLocation>
</comment>
<evidence type="ECO:0000256" key="2">
    <source>
        <dbReference type="ARBA" id="ARBA00022692"/>
    </source>
</evidence>
<dbReference type="EMBL" id="BPQG01000069">
    <property type="protein sequence ID" value="GJD46207.1"/>
    <property type="molecule type" value="Genomic_DNA"/>
</dbReference>
<dbReference type="SUPFAM" id="SSF161084">
    <property type="entry name" value="MAPEG domain-like"/>
    <property type="match status" value="1"/>
</dbReference>
<comment type="caution">
    <text evidence="6">The sequence shown here is derived from an EMBL/GenBank/DDBJ whole genome shotgun (WGS) entry which is preliminary data.</text>
</comment>
<name>A0ABQ4QMY6_9HYPH</name>
<protein>
    <recommendedName>
        <fullName evidence="8">MAPEG family protein</fullName>
    </recommendedName>
</protein>
<evidence type="ECO:0000256" key="1">
    <source>
        <dbReference type="ARBA" id="ARBA00004370"/>
    </source>
</evidence>
<accession>A0ABQ4QMY6</accession>
<keyword evidence="3 5" id="KW-1133">Transmembrane helix</keyword>
<keyword evidence="4 5" id="KW-0472">Membrane</keyword>
<dbReference type="InterPro" id="IPR001129">
    <property type="entry name" value="Membr-assoc_MAPEG"/>
</dbReference>
<dbReference type="Pfam" id="PF01124">
    <property type="entry name" value="MAPEG"/>
    <property type="match status" value="1"/>
</dbReference>
<keyword evidence="2 5" id="KW-0812">Transmembrane</keyword>
<sequence>MNALILQPVMAQIGLMMALYVWLSLARLRAVGRGEVGYDAFVLGRDEPRAVARITRNLANQFELPVLMVGCVALLVALGEVGRFDVACAWLFVAGRLAHTAVQTLTDDVRLRGRVFGINLVGFLGIAGHLGLIALAAR</sequence>
<feature type="transmembrane region" description="Helical" evidence="5">
    <location>
        <begin position="6"/>
        <end position="23"/>
    </location>
</feature>
<dbReference type="RefSeq" id="WP_238272845.1">
    <property type="nucleotide sequence ID" value="NZ_BPQG01000069.1"/>
</dbReference>
<dbReference type="InterPro" id="IPR023352">
    <property type="entry name" value="MAPEG-like_dom_sf"/>
</dbReference>
<evidence type="ECO:0000313" key="7">
    <source>
        <dbReference type="Proteomes" id="UP001055117"/>
    </source>
</evidence>
<feature type="transmembrane region" description="Helical" evidence="5">
    <location>
        <begin position="66"/>
        <end position="93"/>
    </location>
</feature>
<proteinExistence type="predicted"/>
<dbReference type="Gene3D" id="1.20.120.550">
    <property type="entry name" value="Membrane associated eicosanoid/glutathione metabolism-like domain"/>
    <property type="match status" value="1"/>
</dbReference>
<evidence type="ECO:0000256" key="4">
    <source>
        <dbReference type="ARBA" id="ARBA00023136"/>
    </source>
</evidence>
<evidence type="ECO:0008006" key="8">
    <source>
        <dbReference type="Google" id="ProtNLM"/>
    </source>
</evidence>
<keyword evidence="7" id="KW-1185">Reference proteome</keyword>
<reference evidence="6 7" key="1">
    <citation type="journal article" date="2021" name="Front. Microbiol.">
        <title>Comprehensive Comparative Genomics and Phenotyping of Methylobacterium Species.</title>
        <authorList>
            <person name="Alessa O."/>
            <person name="Ogura Y."/>
            <person name="Fujitani Y."/>
            <person name="Takami H."/>
            <person name="Hayashi T."/>
            <person name="Sahin N."/>
            <person name="Tani A."/>
        </authorList>
    </citation>
    <scope>NUCLEOTIDE SEQUENCE [LARGE SCALE GENOMIC DNA]</scope>
    <source>
        <strain evidence="6 7">DSM 23679</strain>
    </source>
</reference>
<evidence type="ECO:0000256" key="3">
    <source>
        <dbReference type="ARBA" id="ARBA00022989"/>
    </source>
</evidence>
<feature type="transmembrane region" description="Helical" evidence="5">
    <location>
        <begin position="113"/>
        <end position="137"/>
    </location>
</feature>